<evidence type="ECO:0000313" key="8">
    <source>
        <dbReference type="EMBL" id="KAK1346694.1"/>
    </source>
</evidence>
<dbReference type="InterPro" id="IPR036824">
    <property type="entry name" value="Nucleoplasmin_core_dom_sf"/>
</dbReference>
<dbReference type="Gene3D" id="2.60.120.340">
    <property type="entry name" value="Nucleoplasmin core domain"/>
    <property type="match status" value="1"/>
</dbReference>
<keyword evidence="9" id="KW-1185">Reference proteome</keyword>
<evidence type="ECO:0000256" key="5">
    <source>
        <dbReference type="ARBA" id="ARBA00023242"/>
    </source>
</evidence>
<dbReference type="GO" id="GO:0000056">
    <property type="term" value="P:ribosomal small subunit export from nucleus"/>
    <property type="evidence" value="ECO:0007669"/>
    <property type="project" value="TreeGrafter"/>
</dbReference>
<evidence type="ECO:0000256" key="4">
    <source>
        <dbReference type="ARBA" id="ARBA00023186"/>
    </source>
</evidence>
<dbReference type="GO" id="GO:0003682">
    <property type="term" value="F:chromatin binding"/>
    <property type="evidence" value="ECO:0007669"/>
    <property type="project" value="TreeGrafter"/>
</dbReference>
<dbReference type="GO" id="GO:0010824">
    <property type="term" value="P:regulation of centrosome duplication"/>
    <property type="evidence" value="ECO:0007669"/>
    <property type="project" value="TreeGrafter"/>
</dbReference>
<dbReference type="GO" id="GO:1990904">
    <property type="term" value="C:ribonucleoprotein complex"/>
    <property type="evidence" value="ECO:0007669"/>
    <property type="project" value="TreeGrafter"/>
</dbReference>
<dbReference type="SUPFAM" id="SSF69203">
    <property type="entry name" value="Nucleoplasmin-like core domain"/>
    <property type="match status" value="1"/>
</dbReference>
<dbReference type="GO" id="GO:0005654">
    <property type="term" value="C:nucleoplasm"/>
    <property type="evidence" value="ECO:0007669"/>
    <property type="project" value="UniProtKB-SubCell"/>
</dbReference>
<name>A0AA40LX00_CNENI</name>
<evidence type="ECO:0000256" key="2">
    <source>
        <dbReference type="ARBA" id="ARBA00010744"/>
    </source>
</evidence>
<keyword evidence="5" id="KW-0539">Nucleus</keyword>
<dbReference type="GO" id="GO:0003723">
    <property type="term" value="F:RNA binding"/>
    <property type="evidence" value="ECO:0007669"/>
    <property type="project" value="TreeGrafter"/>
</dbReference>
<dbReference type="PANTHER" id="PTHR22747">
    <property type="entry name" value="NUCLEOPLASMIN"/>
    <property type="match status" value="1"/>
</dbReference>
<reference evidence="8" key="1">
    <citation type="submission" date="2023-06" db="EMBL/GenBank/DDBJ databases">
        <title>Reference genome for the Northern bat (Eptesicus nilssonii), a most northern bat species.</title>
        <authorList>
            <person name="Laine V.N."/>
            <person name="Pulliainen A.T."/>
            <person name="Lilley T.M."/>
        </authorList>
    </citation>
    <scope>NUCLEOTIDE SEQUENCE</scope>
    <source>
        <strain evidence="8">BLF_Eptnil</strain>
        <tissue evidence="8">Kidney</tissue>
    </source>
</reference>
<feature type="region of interest" description="Disordered" evidence="6">
    <location>
        <begin position="47"/>
        <end position="97"/>
    </location>
</feature>
<evidence type="ECO:0000256" key="6">
    <source>
        <dbReference type="SAM" id="MobiDB-lite"/>
    </source>
</evidence>
<organism evidence="8 9">
    <name type="scientific">Cnephaeus nilssonii</name>
    <name type="common">Northern bat</name>
    <name type="synonym">Eptesicus nilssonii</name>
    <dbReference type="NCBI Taxonomy" id="3371016"/>
    <lineage>
        <taxon>Eukaryota</taxon>
        <taxon>Metazoa</taxon>
        <taxon>Chordata</taxon>
        <taxon>Craniata</taxon>
        <taxon>Vertebrata</taxon>
        <taxon>Euteleostomi</taxon>
        <taxon>Mammalia</taxon>
        <taxon>Eutheria</taxon>
        <taxon>Laurasiatheria</taxon>
        <taxon>Chiroptera</taxon>
        <taxon>Yangochiroptera</taxon>
        <taxon>Vespertilionidae</taxon>
        <taxon>Cnephaeus</taxon>
    </lineage>
</organism>
<comment type="similarity">
    <text evidence="2">Belongs to the nucleoplasmin family.</text>
</comment>
<gene>
    <name evidence="8" type="ORF">QTO34_000554</name>
</gene>
<proteinExistence type="inferred from homology"/>
<keyword evidence="4" id="KW-0143">Chaperone</keyword>
<dbReference type="GO" id="GO:0005737">
    <property type="term" value="C:cytoplasm"/>
    <property type="evidence" value="ECO:0007669"/>
    <property type="project" value="TreeGrafter"/>
</dbReference>
<evidence type="ECO:0000313" key="9">
    <source>
        <dbReference type="Proteomes" id="UP001177744"/>
    </source>
</evidence>
<dbReference type="Pfam" id="PF03066">
    <property type="entry name" value="Nucleoplasmin"/>
    <property type="match status" value="1"/>
</dbReference>
<comment type="caution">
    <text evidence="8">The sequence shown here is derived from an EMBL/GenBank/DDBJ whole genome shotgun (WGS) entry which is preliminary data.</text>
</comment>
<dbReference type="GO" id="GO:0042274">
    <property type="term" value="P:ribosomal small subunit biogenesis"/>
    <property type="evidence" value="ECO:0007669"/>
    <property type="project" value="TreeGrafter"/>
</dbReference>
<comment type="subcellular location">
    <subcellularLocation>
        <location evidence="1">Nucleus</location>
        <location evidence="1">Nucleoplasm</location>
    </subcellularLocation>
</comment>
<dbReference type="GO" id="GO:0005813">
    <property type="term" value="C:centrosome"/>
    <property type="evidence" value="ECO:0007669"/>
    <property type="project" value="TreeGrafter"/>
</dbReference>
<accession>A0AA40LX00</accession>
<sequence>MNYEGSPIKVTLSTLRMFVQPTVSLGDFEIIPPVVLGLKCGKKVKLSAAEDDEDNNDDDDFEDEEAEEKAPLKKSEPKPPPDQVPDKGFESAAAGSG</sequence>
<dbReference type="Proteomes" id="UP001177744">
    <property type="component" value="Unassembled WGS sequence"/>
</dbReference>
<dbReference type="GO" id="GO:0042273">
    <property type="term" value="P:ribosomal large subunit biogenesis"/>
    <property type="evidence" value="ECO:0007669"/>
    <property type="project" value="TreeGrafter"/>
</dbReference>
<evidence type="ECO:0000256" key="3">
    <source>
        <dbReference type="ARBA" id="ARBA00020749"/>
    </source>
</evidence>
<feature type="domain" description="Nucleoplasmin core" evidence="7">
    <location>
        <begin position="1"/>
        <end position="42"/>
    </location>
</feature>
<feature type="compositionally biased region" description="Acidic residues" evidence="6">
    <location>
        <begin position="49"/>
        <end position="67"/>
    </location>
</feature>
<dbReference type="PANTHER" id="PTHR22747:SF28">
    <property type="entry name" value="NUCLEOPHOSMIN"/>
    <property type="match status" value="1"/>
</dbReference>
<dbReference type="InterPro" id="IPR024057">
    <property type="entry name" value="Nucleoplasmin_core_dom"/>
</dbReference>
<evidence type="ECO:0000256" key="1">
    <source>
        <dbReference type="ARBA" id="ARBA00004642"/>
    </source>
</evidence>
<dbReference type="GO" id="GO:0042393">
    <property type="term" value="F:histone binding"/>
    <property type="evidence" value="ECO:0007669"/>
    <property type="project" value="TreeGrafter"/>
</dbReference>
<dbReference type="EMBL" id="JAULJE010000001">
    <property type="protein sequence ID" value="KAK1346694.1"/>
    <property type="molecule type" value="Genomic_DNA"/>
</dbReference>
<dbReference type="AlphaFoldDB" id="A0AA40LX00"/>
<dbReference type="GO" id="GO:0006338">
    <property type="term" value="P:chromatin remodeling"/>
    <property type="evidence" value="ECO:0007669"/>
    <property type="project" value="TreeGrafter"/>
</dbReference>
<protein>
    <recommendedName>
        <fullName evidence="3">Nucleophosmin</fullName>
    </recommendedName>
</protein>
<dbReference type="GO" id="GO:0005730">
    <property type="term" value="C:nucleolus"/>
    <property type="evidence" value="ECO:0007669"/>
    <property type="project" value="TreeGrafter"/>
</dbReference>
<evidence type="ECO:0000259" key="7">
    <source>
        <dbReference type="Pfam" id="PF03066"/>
    </source>
</evidence>
<dbReference type="InterPro" id="IPR004301">
    <property type="entry name" value="Nucleoplasmin"/>
</dbReference>
<feature type="compositionally biased region" description="Basic and acidic residues" evidence="6">
    <location>
        <begin position="68"/>
        <end position="89"/>
    </location>
</feature>
<dbReference type="GO" id="GO:0045944">
    <property type="term" value="P:positive regulation of transcription by RNA polymerase II"/>
    <property type="evidence" value="ECO:0007669"/>
    <property type="project" value="TreeGrafter"/>
</dbReference>
<dbReference type="GO" id="GO:0000055">
    <property type="term" value="P:ribosomal large subunit export from nucleus"/>
    <property type="evidence" value="ECO:0007669"/>
    <property type="project" value="TreeGrafter"/>
</dbReference>